<dbReference type="EMBL" id="MU854378">
    <property type="protein sequence ID" value="KAK4040387.1"/>
    <property type="molecule type" value="Genomic_DNA"/>
</dbReference>
<dbReference type="Proteomes" id="UP001303115">
    <property type="component" value="Unassembled WGS sequence"/>
</dbReference>
<protein>
    <submittedName>
        <fullName evidence="2">Uncharacterized protein</fullName>
    </submittedName>
</protein>
<dbReference type="AlphaFoldDB" id="A0AAN6SRY7"/>
<evidence type="ECO:0000313" key="3">
    <source>
        <dbReference type="Proteomes" id="UP001303115"/>
    </source>
</evidence>
<feature type="compositionally biased region" description="Basic and acidic residues" evidence="1">
    <location>
        <begin position="253"/>
        <end position="270"/>
    </location>
</feature>
<name>A0AAN6SRY7_9PEZI</name>
<keyword evidence="3" id="KW-1185">Reference proteome</keyword>
<reference evidence="3" key="1">
    <citation type="journal article" date="2023" name="Mol. Phylogenet. Evol.">
        <title>Genome-scale phylogeny and comparative genomics of the fungal order Sordariales.</title>
        <authorList>
            <person name="Hensen N."/>
            <person name="Bonometti L."/>
            <person name="Westerberg I."/>
            <person name="Brannstrom I.O."/>
            <person name="Guillou S."/>
            <person name="Cros-Aarteil S."/>
            <person name="Calhoun S."/>
            <person name="Haridas S."/>
            <person name="Kuo A."/>
            <person name="Mondo S."/>
            <person name="Pangilinan J."/>
            <person name="Riley R."/>
            <person name="LaButti K."/>
            <person name="Andreopoulos B."/>
            <person name="Lipzen A."/>
            <person name="Chen C."/>
            <person name="Yan M."/>
            <person name="Daum C."/>
            <person name="Ng V."/>
            <person name="Clum A."/>
            <person name="Steindorff A."/>
            <person name="Ohm R.A."/>
            <person name="Martin F."/>
            <person name="Silar P."/>
            <person name="Natvig D.O."/>
            <person name="Lalanne C."/>
            <person name="Gautier V."/>
            <person name="Ament-Velasquez S.L."/>
            <person name="Kruys A."/>
            <person name="Hutchinson M.I."/>
            <person name="Powell A.J."/>
            <person name="Barry K."/>
            <person name="Miller A.N."/>
            <person name="Grigoriev I.V."/>
            <person name="Debuchy R."/>
            <person name="Gladieux P."/>
            <person name="Hiltunen Thoren M."/>
            <person name="Johannesson H."/>
        </authorList>
    </citation>
    <scope>NUCLEOTIDE SEQUENCE [LARGE SCALE GENOMIC DNA]</scope>
    <source>
        <strain evidence="3">CBS 284.82</strain>
    </source>
</reference>
<organism evidence="2 3">
    <name type="scientific">Parachaetomium inaequale</name>
    <dbReference type="NCBI Taxonomy" id="2588326"/>
    <lineage>
        <taxon>Eukaryota</taxon>
        <taxon>Fungi</taxon>
        <taxon>Dikarya</taxon>
        <taxon>Ascomycota</taxon>
        <taxon>Pezizomycotina</taxon>
        <taxon>Sordariomycetes</taxon>
        <taxon>Sordariomycetidae</taxon>
        <taxon>Sordariales</taxon>
        <taxon>Chaetomiaceae</taxon>
        <taxon>Parachaetomium</taxon>
    </lineage>
</organism>
<sequence>MARIKQTAKRFRKVTTWTRFHLPREQEWPTFPVADPAHVHLGPLADMEAEAGFSVSLGRMVDDPEQAAYIIQWWQLSDLQKFQASPACAEFLRNLPENDNLQASAESTSSGLRSLTIEDAPSSSSSSPPAPSRFLTLEEFTRIPSAEVQGRVTLNAFLVPRKGDGPTRRAWYESVRAVFGGGFQPRGSEFIRGHGLWWERYMTTWFSALEEDGWVDRKFGKLEEQTAQDPEDDRGRTVIYEFHLWPRSCGATPEHEEASAADPQARESWKEAVAKVMPPVTAWVQERWDIRKVPYFEDDEDEEELEQELDED</sequence>
<proteinExistence type="predicted"/>
<feature type="region of interest" description="Disordered" evidence="1">
    <location>
        <begin position="251"/>
        <end position="270"/>
    </location>
</feature>
<evidence type="ECO:0000313" key="2">
    <source>
        <dbReference type="EMBL" id="KAK4040387.1"/>
    </source>
</evidence>
<gene>
    <name evidence="2" type="ORF">C8A01DRAFT_15754</name>
</gene>
<evidence type="ECO:0000256" key="1">
    <source>
        <dbReference type="SAM" id="MobiDB-lite"/>
    </source>
</evidence>
<accession>A0AAN6SRY7</accession>
<comment type="caution">
    <text evidence="2">The sequence shown here is derived from an EMBL/GenBank/DDBJ whole genome shotgun (WGS) entry which is preliminary data.</text>
</comment>